<dbReference type="EMBL" id="JAPDDT010000026">
    <property type="protein sequence ID" value="MCW1926446.1"/>
    <property type="molecule type" value="Genomic_DNA"/>
</dbReference>
<name>A0ABT3GSF1_9BACT</name>
<evidence type="ECO:0000313" key="3">
    <source>
        <dbReference type="Proteomes" id="UP001320876"/>
    </source>
</evidence>
<organism evidence="2 3">
    <name type="scientific">Luteolibacter arcticus</name>
    <dbReference type="NCBI Taxonomy" id="1581411"/>
    <lineage>
        <taxon>Bacteria</taxon>
        <taxon>Pseudomonadati</taxon>
        <taxon>Verrucomicrobiota</taxon>
        <taxon>Verrucomicrobiia</taxon>
        <taxon>Verrucomicrobiales</taxon>
        <taxon>Verrucomicrobiaceae</taxon>
        <taxon>Luteolibacter</taxon>
    </lineage>
</organism>
<dbReference type="Proteomes" id="UP001320876">
    <property type="component" value="Unassembled WGS sequence"/>
</dbReference>
<accession>A0ABT3GSF1</accession>
<feature type="transmembrane region" description="Helical" evidence="1">
    <location>
        <begin position="105"/>
        <end position="128"/>
    </location>
</feature>
<keyword evidence="1" id="KW-1133">Transmembrane helix</keyword>
<proteinExistence type="predicted"/>
<sequence>MHSSLSSPNLERQGLSRMPSRVMLKDDFCQPVPDNFAPLSLLQMPAPVADIDDAAILDSLDDLPPRPRSRANIRSRRSTPPFVPFQPETFLNAKDPWAVHSLKDLIGFFLPEISVSIALMSVCGLMAGKLLARWANGIQPLWVLGLYLAVLFLHLGSLYLGGKGGSSSHLKTSLRTLVLGLFLLLLPHSVAFLFLSANG</sequence>
<feature type="transmembrane region" description="Helical" evidence="1">
    <location>
        <begin position="174"/>
        <end position="195"/>
    </location>
</feature>
<feature type="transmembrane region" description="Helical" evidence="1">
    <location>
        <begin position="140"/>
        <end position="162"/>
    </location>
</feature>
<keyword evidence="1" id="KW-0472">Membrane</keyword>
<evidence type="ECO:0000256" key="1">
    <source>
        <dbReference type="SAM" id="Phobius"/>
    </source>
</evidence>
<evidence type="ECO:0000313" key="2">
    <source>
        <dbReference type="EMBL" id="MCW1926446.1"/>
    </source>
</evidence>
<comment type="caution">
    <text evidence="2">The sequence shown here is derived from an EMBL/GenBank/DDBJ whole genome shotgun (WGS) entry which is preliminary data.</text>
</comment>
<dbReference type="RefSeq" id="WP_264490554.1">
    <property type="nucleotide sequence ID" value="NZ_JAPDDT010000026.1"/>
</dbReference>
<reference evidence="2 3" key="1">
    <citation type="submission" date="2022-10" db="EMBL/GenBank/DDBJ databases">
        <title>Luteolibacter arcticus strain CCTCC AB 2014275, whole genome shotgun sequencing project.</title>
        <authorList>
            <person name="Zhao G."/>
            <person name="Shen L."/>
        </authorList>
    </citation>
    <scope>NUCLEOTIDE SEQUENCE [LARGE SCALE GENOMIC DNA]</scope>
    <source>
        <strain evidence="2 3">CCTCC AB 2014275</strain>
    </source>
</reference>
<protein>
    <submittedName>
        <fullName evidence="2">Uncharacterized protein</fullName>
    </submittedName>
</protein>
<keyword evidence="1" id="KW-0812">Transmembrane</keyword>
<gene>
    <name evidence="2" type="ORF">OKA05_28100</name>
</gene>
<keyword evidence="3" id="KW-1185">Reference proteome</keyword>